<dbReference type="SUPFAM" id="SSF46785">
    <property type="entry name" value="Winged helix' DNA-binding domain"/>
    <property type="match status" value="1"/>
</dbReference>
<keyword evidence="2" id="KW-0238">DNA-binding</keyword>
<dbReference type="PROSITE" id="PS50949">
    <property type="entry name" value="HTH_GNTR"/>
    <property type="match status" value="1"/>
</dbReference>
<evidence type="ECO:0000256" key="2">
    <source>
        <dbReference type="ARBA" id="ARBA00023125"/>
    </source>
</evidence>
<dbReference type="Proteomes" id="UP000254487">
    <property type="component" value="Unassembled WGS sequence"/>
</dbReference>
<keyword evidence="1" id="KW-0805">Transcription regulation</keyword>
<evidence type="ECO:0000259" key="4">
    <source>
        <dbReference type="PROSITE" id="PS50949"/>
    </source>
</evidence>
<dbReference type="Pfam" id="PF07702">
    <property type="entry name" value="UTRA"/>
    <property type="match status" value="1"/>
</dbReference>
<evidence type="ECO:0000256" key="1">
    <source>
        <dbReference type="ARBA" id="ARBA00023015"/>
    </source>
</evidence>
<evidence type="ECO:0000313" key="5">
    <source>
        <dbReference type="EMBL" id="STU65554.1"/>
    </source>
</evidence>
<dbReference type="InterPro" id="IPR011663">
    <property type="entry name" value="UTRA"/>
</dbReference>
<feature type="domain" description="HTH gntR-type" evidence="4">
    <location>
        <begin position="2"/>
        <end position="70"/>
    </location>
</feature>
<dbReference type="InterPro" id="IPR050679">
    <property type="entry name" value="Bact_HTH_transcr_reg"/>
</dbReference>
<dbReference type="Gene3D" id="3.40.1410.10">
    <property type="entry name" value="Chorismate lyase-like"/>
    <property type="match status" value="1"/>
</dbReference>
<dbReference type="PANTHER" id="PTHR44846">
    <property type="entry name" value="MANNOSYL-D-GLYCERATE TRANSPORT/METABOLISM SYSTEM REPRESSOR MNGR-RELATED"/>
    <property type="match status" value="1"/>
</dbReference>
<dbReference type="InterPro" id="IPR036390">
    <property type="entry name" value="WH_DNA-bd_sf"/>
</dbReference>
<dbReference type="Gene3D" id="1.10.10.10">
    <property type="entry name" value="Winged helix-like DNA-binding domain superfamily/Winged helix DNA-binding domain"/>
    <property type="match status" value="1"/>
</dbReference>
<gene>
    <name evidence="5" type="primary">gmuR_1</name>
    <name evidence="5" type="ORF">NCTC10313_02426</name>
</gene>
<name>A0A377ZDV7_KLEPO</name>
<accession>A0A377ZDV7</accession>
<dbReference type="SMART" id="SM00345">
    <property type="entry name" value="HTH_GNTR"/>
    <property type="match status" value="1"/>
</dbReference>
<dbReference type="SUPFAM" id="SSF64288">
    <property type="entry name" value="Chorismate lyase-like"/>
    <property type="match status" value="1"/>
</dbReference>
<proteinExistence type="predicted"/>
<dbReference type="Pfam" id="PF00392">
    <property type="entry name" value="GntR"/>
    <property type="match status" value="1"/>
</dbReference>
<organism evidence="5 6">
    <name type="scientific">Klebsiella pneumoniae subsp. ozaenae</name>
    <dbReference type="NCBI Taxonomy" id="574"/>
    <lineage>
        <taxon>Bacteria</taxon>
        <taxon>Pseudomonadati</taxon>
        <taxon>Pseudomonadota</taxon>
        <taxon>Gammaproteobacteria</taxon>
        <taxon>Enterobacterales</taxon>
        <taxon>Enterobacteriaceae</taxon>
        <taxon>Klebsiella/Raoultella group</taxon>
        <taxon>Klebsiella</taxon>
        <taxon>Klebsiella pneumoniae complex</taxon>
    </lineage>
</organism>
<dbReference type="GO" id="GO:0003700">
    <property type="term" value="F:DNA-binding transcription factor activity"/>
    <property type="evidence" value="ECO:0007669"/>
    <property type="project" value="InterPro"/>
</dbReference>
<dbReference type="InterPro" id="IPR036388">
    <property type="entry name" value="WH-like_DNA-bd_sf"/>
</dbReference>
<dbReference type="EMBL" id="UGLW01000003">
    <property type="protein sequence ID" value="STU65554.1"/>
    <property type="molecule type" value="Genomic_DNA"/>
</dbReference>
<keyword evidence="3" id="KW-0804">Transcription</keyword>
<reference evidence="5 6" key="1">
    <citation type="submission" date="2018-06" db="EMBL/GenBank/DDBJ databases">
        <authorList>
            <consortium name="Pathogen Informatics"/>
            <person name="Doyle S."/>
        </authorList>
    </citation>
    <scope>NUCLEOTIDE SEQUENCE [LARGE SCALE GENOMIC DNA]</scope>
    <source>
        <strain evidence="5 6">NCTC10313</strain>
    </source>
</reference>
<sequence>MTAKYLQIAREIKKRIISQQYPASAPLPDQFALAAEFSTSRMTIQQAMRQLIVEGLIYTRKGQGTFVRKNFLQLSQWELPGSDYFGATKTWEHLGEVQSEVVRFAVRFPSDKEQSSLLIDADAPVYDFVRLRLLNGEPVSLDLTVMPVGWCRG</sequence>
<dbReference type="InterPro" id="IPR028978">
    <property type="entry name" value="Chorismate_lyase_/UTRA_dom_sf"/>
</dbReference>
<evidence type="ECO:0000313" key="6">
    <source>
        <dbReference type="Proteomes" id="UP000254487"/>
    </source>
</evidence>
<dbReference type="PANTHER" id="PTHR44846:SF5">
    <property type="entry name" value="HTH-TYPE TRANSCRIPTIONAL REGULATOR GMUR"/>
    <property type="match status" value="1"/>
</dbReference>
<dbReference type="STRING" id="1218098.GCA_001598715_03804"/>
<dbReference type="PRINTS" id="PR00035">
    <property type="entry name" value="HTHGNTR"/>
</dbReference>
<dbReference type="AlphaFoldDB" id="A0A377ZDV7"/>
<dbReference type="CDD" id="cd07377">
    <property type="entry name" value="WHTH_GntR"/>
    <property type="match status" value="1"/>
</dbReference>
<protein>
    <submittedName>
        <fullName evidence="5">Putative transcriptional regulator</fullName>
    </submittedName>
</protein>
<dbReference type="InterPro" id="IPR000524">
    <property type="entry name" value="Tscrpt_reg_HTH_GntR"/>
</dbReference>
<dbReference type="GO" id="GO:0003677">
    <property type="term" value="F:DNA binding"/>
    <property type="evidence" value="ECO:0007669"/>
    <property type="project" value="UniProtKB-KW"/>
</dbReference>
<evidence type="ECO:0000256" key="3">
    <source>
        <dbReference type="ARBA" id="ARBA00023163"/>
    </source>
</evidence>
<dbReference type="GO" id="GO:0045892">
    <property type="term" value="P:negative regulation of DNA-templated transcription"/>
    <property type="evidence" value="ECO:0007669"/>
    <property type="project" value="TreeGrafter"/>
</dbReference>